<dbReference type="InterPro" id="IPR027417">
    <property type="entry name" value="P-loop_NTPase"/>
</dbReference>
<keyword evidence="11" id="KW-1185">Reference proteome</keyword>
<dbReference type="KEGG" id="dtn:DTL3_0275"/>
<dbReference type="SMART" id="SM00534">
    <property type="entry name" value="MUTSac"/>
    <property type="match status" value="1"/>
</dbReference>
<dbReference type="SUPFAM" id="SSF160443">
    <property type="entry name" value="SMR domain-like"/>
    <property type="match status" value="1"/>
</dbReference>
<dbReference type="PATRIC" id="fig|1006576.9.peg.272"/>
<dbReference type="OrthoDB" id="9808166at2"/>
<dbReference type="SMART" id="SM00533">
    <property type="entry name" value="MUTSd"/>
    <property type="match status" value="1"/>
</dbReference>
<comment type="similarity">
    <text evidence="7">Belongs to the DNA mismatch repair MutS family. MutS2 subfamily.</text>
</comment>
<dbReference type="GO" id="GO:0030983">
    <property type="term" value="F:mismatched DNA binding"/>
    <property type="evidence" value="ECO:0007669"/>
    <property type="project" value="InterPro"/>
</dbReference>
<evidence type="ECO:0000313" key="11">
    <source>
        <dbReference type="Proteomes" id="UP000032809"/>
    </source>
</evidence>
<dbReference type="Pfam" id="PF00488">
    <property type="entry name" value="MutS_V"/>
    <property type="match status" value="1"/>
</dbReference>
<feature type="domain" description="Smr" evidence="9">
    <location>
        <begin position="672"/>
        <end position="746"/>
    </location>
</feature>
<dbReference type="Pfam" id="PF01713">
    <property type="entry name" value="Smr"/>
    <property type="match status" value="1"/>
</dbReference>
<keyword evidence="3 7" id="KW-0378">Hydrolase</keyword>
<evidence type="ECO:0000256" key="5">
    <source>
        <dbReference type="ARBA" id="ARBA00022884"/>
    </source>
</evidence>
<evidence type="ECO:0000256" key="6">
    <source>
        <dbReference type="ARBA" id="ARBA00023125"/>
    </source>
</evidence>
<dbReference type="SUPFAM" id="SSF48334">
    <property type="entry name" value="DNA repair protein MutS, domain III"/>
    <property type="match status" value="1"/>
</dbReference>
<dbReference type="InterPro" id="IPR036187">
    <property type="entry name" value="DNA_mismatch_repair_MutS_sf"/>
</dbReference>
<dbReference type="InterPro" id="IPR036063">
    <property type="entry name" value="Smr_dom_sf"/>
</dbReference>
<keyword evidence="5 7" id="KW-0694">RNA-binding</keyword>
<keyword evidence="2 7" id="KW-0547">Nucleotide-binding</keyword>
<keyword evidence="7" id="KW-0255">Endonuclease</keyword>
<keyword evidence="4 7" id="KW-0067">ATP-binding</keyword>
<evidence type="ECO:0000256" key="3">
    <source>
        <dbReference type="ARBA" id="ARBA00022801"/>
    </source>
</evidence>
<evidence type="ECO:0000313" key="10">
    <source>
        <dbReference type="EMBL" id="CEP77606.1"/>
    </source>
</evidence>
<comment type="function">
    <text evidence="7">Acts as a ribosome collision sensor, splitting the ribosome into its 2 subunits. Detects stalled/collided 70S ribosomes which it binds and splits by an ATP-hydrolysis driven conformational change. Acts upstream of the ribosome quality control system (RQC), a ribosome-associated complex that mediates the extraction of incompletely synthesized nascent chains from stalled ribosomes and their subsequent degradation. Probably generates substrates for RQC.</text>
</comment>
<dbReference type="GO" id="GO:0043023">
    <property type="term" value="F:ribosomal large subunit binding"/>
    <property type="evidence" value="ECO:0007669"/>
    <property type="project" value="UniProtKB-UniRule"/>
</dbReference>
<feature type="coiled-coil region" evidence="8">
    <location>
        <begin position="493"/>
        <end position="593"/>
    </location>
</feature>
<dbReference type="PROSITE" id="PS50828">
    <property type="entry name" value="SMR"/>
    <property type="match status" value="1"/>
</dbReference>
<protein>
    <recommendedName>
        <fullName evidence="7">Endonuclease MutS2</fullName>
        <ecNumber evidence="7">3.1.-.-</ecNumber>
    </recommendedName>
    <alternativeName>
        <fullName evidence="7">Ribosome-associated protein quality control-upstream factor</fullName>
        <shortName evidence="7">RQC-upstream factor</shortName>
        <shortName evidence="7">RqcU</shortName>
        <ecNumber evidence="7">3.6.4.-</ecNumber>
    </alternativeName>
</protein>
<dbReference type="EMBL" id="LN824141">
    <property type="protein sequence ID" value="CEP77606.1"/>
    <property type="molecule type" value="Genomic_DNA"/>
</dbReference>
<dbReference type="InterPro" id="IPR002625">
    <property type="entry name" value="Smr_dom"/>
</dbReference>
<evidence type="ECO:0000256" key="4">
    <source>
        <dbReference type="ARBA" id="ARBA00022840"/>
    </source>
</evidence>
<keyword evidence="6 7" id="KW-0238">DNA-binding</keyword>
<sequence>MQNSKFYDNFEELENETYISNLFLDLVIKGNVKELYGVNYISNILNKIDNQENLEGKEFRNVGEFLESSEKIYMYYSKIDELLAEKIKRYDQLAYLRDEIFQTFTQDGNIKDDATAELKNIRRSMAIVKNQLNIEFNRIKNRYYKYLSIDQPIEKNDRICIAIRTENKNLIKGITVGKSDSGSTVFIEPESMIELNEKYIDLVSDERLEINKIISLLTFELQKNYTRLKQNVEIIAYIDSNIAKAKYAKLNNAIFILPSITSRKVNLKELRHPLIDREKVVPIDVELNRNGMIITGPNTGGKTVTLKSIGIAFFMSHAALPVLTIKAELPFINDIYTDIGDQQNISENLSTFSAHLVNIKQILDEATEKSLVLIDELGTGTDPIEGAALSKAILKYLLDKGPLIFATSHLSEIKVYSLEEERLLSASMSFDIETLQPTYKLLIGVPGASHAIEIAQRLGINSQVIRESYRYLDEGYAQNEKIIQQLSLMHKEYEESLLRQKNAEEKALKLKNEYEEKVEKVKNRELEYIDREIWKVKKELKKIKGEIQKIISEIKIAIEKKDIDSMQNELRKIEELTLKVDNIEEQIKTDKSEDKISDFHLNVGMVVKVPGNMVGEIKKVDGKKITVQLKNSPIQITYSPKDIEPIINADEDPVRKSVQIKINKKEIVNPELDIRGLTVNEAIPEIKKFLDDLIASGIKEGRIIHGKGSGKLAIGVWDYLRNSSIVRDFKIAKSEEGGTGVTVVEL</sequence>
<reference evidence="11" key="1">
    <citation type="submission" date="2014-11" db="EMBL/GenBank/DDBJ databases">
        <authorList>
            <person name="Wibberg D."/>
        </authorList>
    </citation>
    <scope>NUCLEOTIDE SEQUENCE [LARGE SCALE GENOMIC DNA]</scope>
    <source>
        <strain evidence="11">L3</strain>
    </source>
</reference>
<dbReference type="HOGENOM" id="CLU_011252_2_1_0"/>
<proteinExistence type="inferred from homology"/>
<gene>
    <name evidence="7" type="primary">mutS2</name>
    <name evidence="7" type="synonym">rqcU</name>
    <name evidence="10" type="ORF">DTL3_0275</name>
</gene>
<dbReference type="EC" id="3.6.4.-" evidence="7"/>
<dbReference type="InterPro" id="IPR000432">
    <property type="entry name" value="DNA_mismatch_repair_MutS_C"/>
</dbReference>
<dbReference type="InterPro" id="IPR045076">
    <property type="entry name" value="MutS"/>
</dbReference>
<dbReference type="InterPro" id="IPR007696">
    <property type="entry name" value="DNA_mismatch_repair_MutS_core"/>
</dbReference>
<dbReference type="STRING" id="1006576.DTL3_0275"/>
<dbReference type="GO" id="GO:0140664">
    <property type="term" value="F:ATP-dependent DNA damage sensor activity"/>
    <property type="evidence" value="ECO:0007669"/>
    <property type="project" value="InterPro"/>
</dbReference>
<name>A0A0C7NI07_DEFTU</name>
<comment type="subunit">
    <text evidence="7">Homodimer. Binds to stalled ribosomes, contacting rRNA.</text>
</comment>
<keyword evidence="1 7" id="KW-0699">rRNA-binding</keyword>
<dbReference type="GO" id="GO:0019843">
    <property type="term" value="F:rRNA binding"/>
    <property type="evidence" value="ECO:0007669"/>
    <property type="project" value="UniProtKB-UniRule"/>
</dbReference>
<dbReference type="SMART" id="SM00463">
    <property type="entry name" value="SMR"/>
    <property type="match status" value="1"/>
</dbReference>
<dbReference type="NCBIfam" id="TIGR01069">
    <property type="entry name" value="mutS2"/>
    <property type="match status" value="1"/>
</dbReference>
<dbReference type="PANTHER" id="PTHR48466:SF2">
    <property type="entry name" value="OS10G0509000 PROTEIN"/>
    <property type="match status" value="1"/>
</dbReference>
<dbReference type="GO" id="GO:0016887">
    <property type="term" value="F:ATP hydrolysis activity"/>
    <property type="evidence" value="ECO:0007669"/>
    <property type="project" value="InterPro"/>
</dbReference>
<organism evidence="10 11">
    <name type="scientific">Defluviitoga tunisiensis</name>
    <dbReference type="NCBI Taxonomy" id="1006576"/>
    <lineage>
        <taxon>Bacteria</taxon>
        <taxon>Thermotogati</taxon>
        <taxon>Thermotogota</taxon>
        <taxon>Thermotogae</taxon>
        <taxon>Petrotogales</taxon>
        <taxon>Petrotogaceae</taxon>
        <taxon>Defluviitoga</taxon>
    </lineage>
</organism>
<feature type="binding site" evidence="7">
    <location>
        <begin position="296"/>
        <end position="303"/>
    </location>
    <ligand>
        <name>ATP</name>
        <dbReference type="ChEBI" id="CHEBI:30616"/>
    </ligand>
</feature>
<evidence type="ECO:0000256" key="1">
    <source>
        <dbReference type="ARBA" id="ARBA00022730"/>
    </source>
</evidence>
<dbReference type="PANTHER" id="PTHR48466">
    <property type="entry name" value="OS10G0509000 PROTEIN-RELATED"/>
    <property type="match status" value="1"/>
</dbReference>
<evidence type="ECO:0000259" key="9">
    <source>
        <dbReference type="PROSITE" id="PS50828"/>
    </source>
</evidence>
<dbReference type="GO" id="GO:0072344">
    <property type="term" value="P:rescue of stalled ribosome"/>
    <property type="evidence" value="ECO:0007669"/>
    <property type="project" value="UniProtKB-UniRule"/>
</dbReference>
<comment type="function">
    <text evidence="7">Endonuclease that is involved in the suppression of homologous recombination and thus may have a key role in the control of bacterial genetic diversity.</text>
</comment>
<accession>A0A0C7NI07</accession>
<dbReference type="GO" id="GO:0045910">
    <property type="term" value="P:negative regulation of DNA recombination"/>
    <property type="evidence" value="ECO:0007669"/>
    <property type="project" value="InterPro"/>
</dbReference>
<dbReference type="GO" id="GO:0005524">
    <property type="term" value="F:ATP binding"/>
    <property type="evidence" value="ECO:0007669"/>
    <property type="project" value="UniProtKB-UniRule"/>
</dbReference>
<dbReference type="AlphaFoldDB" id="A0A0C7NI07"/>
<keyword evidence="8" id="KW-0175">Coiled coil</keyword>
<evidence type="ECO:0000256" key="8">
    <source>
        <dbReference type="SAM" id="Coils"/>
    </source>
</evidence>
<dbReference type="FunFam" id="3.40.50.300:FF:000830">
    <property type="entry name" value="Endonuclease MutS2"/>
    <property type="match status" value="1"/>
</dbReference>
<dbReference type="Proteomes" id="UP000032809">
    <property type="component" value="Chromosome I"/>
</dbReference>
<evidence type="ECO:0000256" key="7">
    <source>
        <dbReference type="HAMAP-Rule" id="MF_00092"/>
    </source>
</evidence>
<dbReference type="PIRSF" id="PIRSF005814">
    <property type="entry name" value="MutS_YshD"/>
    <property type="match status" value="1"/>
</dbReference>
<dbReference type="HAMAP" id="MF_00092">
    <property type="entry name" value="MutS2"/>
    <property type="match status" value="1"/>
</dbReference>
<dbReference type="Gene3D" id="3.40.50.300">
    <property type="entry name" value="P-loop containing nucleotide triphosphate hydrolases"/>
    <property type="match status" value="1"/>
</dbReference>
<keyword evidence="7" id="KW-0540">Nuclease</keyword>
<evidence type="ECO:0000256" key="2">
    <source>
        <dbReference type="ARBA" id="ARBA00022741"/>
    </source>
</evidence>
<dbReference type="SUPFAM" id="SSF52540">
    <property type="entry name" value="P-loop containing nucleoside triphosphate hydrolases"/>
    <property type="match status" value="1"/>
</dbReference>
<dbReference type="EC" id="3.1.-.-" evidence="7"/>
<dbReference type="Gene3D" id="3.30.1370.110">
    <property type="match status" value="1"/>
</dbReference>
<dbReference type="GO" id="GO:0006298">
    <property type="term" value="P:mismatch repair"/>
    <property type="evidence" value="ECO:0007669"/>
    <property type="project" value="InterPro"/>
</dbReference>
<dbReference type="InterPro" id="IPR005747">
    <property type="entry name" value="MutS2"/>
</dbReference>
<dbReference type="GO" id="GO:0004519">
    <property type="term" value="F:endonuclease activity"/>
    <property type="evidence" value="ECO:0007669"/>
    <property type="project" value="UniProtKB-UniRule"/>
</dbReference>